<sequence>MSLIFDLKESEPSWSAAVNEALEADWPEYIESNGTVGSHQWWQKYESGTVPHKENSGVVTFVGERVDQFNEQYESVEIDINGTLVEFDRIGYWANEEISVGAKVVVETFEICVQQKYGPTTFIFERLVAAIKT</sequence>
<gene>
    <name evidence="1" type="ORF">GCM10007877_29420</name>
</gene>
<dbReference type="RefSeq" id="WP_232595176.1">
    <property type="nucleotide sequence ID" value="NZ_BSPD01000067.1"/>
</dbReference>
<protein>
    <submittedName>
        <fullName evidence="1">Uncharacterized protein</fullName>
    </submittedName>
</protein>
<name>A0AA37T996_9GAMM</name>
<comment type="caution">
    <text evidence="1">The sequence shown here is derived from an EMBL/GenBank/DDBJ whole genome shotgun (WGS) entry which is preliminary data.</text>
</comment>
<evidence type="ECO:0000313" key="1">
    <source>
        <dbReference type="EMBL" id="GLS27223.1"/>
    </source>
</evidence>
<proteinExistence type="predicted"/>
<dbReference type="Proteomes" id="UP001156870">
    <property type="component" value="Unassembled WGS sequence"/>
</dbReference>
<accession>A0AA37T996</accession>
<keyword evidence="2" id="KW-1185">Reference proteome</keyword>
<organism evidence="1 2">
    <name type="scientific">Marinibactrum halimedae</name>
    <dbReference type="NCBI Taxonomy" id="1444977"/>
    <lineage>
        <taxon>Bacteria</taxon>
        <taxon>Pseudomonadati</taxon>
        <taxon>Pseudomonadota</taxon>
        <taxon>Gammaproteobacteria</taxon>
        <taxon>Cellvibrionales</taxon>
        <taxon>Cellvibrionaceae</taxon>
        <taxon>Marinibactrum</taxon>
    </lineage>
</organism>
<reference evidence="1 2" key="1">
    <citation type="journal article" date="2014" name="Int. J. Syst. Evol. Microbiol.">
        <title>Complete genome sequence of Corynebacterium casei LMG S-19264T (=DSM 44701T), isolated from a smear-ripened cheese.</title>
        <authorList>
            <consortium name="US DOE Joint Genome Institute (JGI-PGF)"/>
            <person name="Walter F."/>
            <person name="Albersmeier A."/>
            <person name="Kalinowski J."/>
            <person name="Ruckert C."/>
        </authorList>
    </citation>
    <scope>NUCLEOTIDE SEQUENCE [LARGE SCALE GENOMIC DNA]</scope>
    <source>
        <strain evidence="1 2">NBRC 110095</strain>
    </source>
</reference>
<evidence type="ECO:0000313" key="2">
    <source>
        <dbReference type="Proteomes" id="UP001156870"/>
    </source>
</evidence>
<dbReference type="AlphaFoldDB" id="A0AA37T996"/>
<dbReference type="EMBL" id="BSPD01000067">
    <property type="protein sequence ID" value="GLS27223.1"/>
    <property type="molecule type" value="Genomic_DNA"/>
</dbReference>